<sequence>MRVNSFFKDVYSKKFQVKTRVVTVFQHSIISNRSKYHTLPPLTLLVYPPQAQGTHTHICTNVLYSLRPDQFLNFKEVCSNIDPMYTYGYLEIEISAVLLFGT</sequence>
<organism evidence="1">
    <name type="scientific">Cacopsylla melanoneura</name>
    <dbReference type="NCBI Taxonomy" id="428564"/>
    <lineage>
        <taxon>Eukaryota</taxon>
        <taxon>Metazoa</taxon>
        <taxon>Ecdysozoa</taxon>
        <taxon>Arthropoda</taxon>
        <taxon>Hexapoda</taxon>
        <taxon>Insecta</taxon>
        <taxon>Pterygota</taxon>
        <taxon>Neoptera</taxon>
        <taxon>Paraneoptera</taxon>
        <taxon>Hemiptera</taxon>
        <taxon>Sternorrhyncha</taxon>
        <taxon>Psylloidea</taxon>
        <taxon>Psyllidae</taxon>
        <taxon>Psyllinae</taxon>
        <taxon>Cacopsylla</taxon>
    </lineage>
</organism>
<evidence type="ECO:0000313" key="1">
    <source>
        <dbReference type="EMBL" id="CAG6710842.1"/>
    </source>
</evidence>
<dbReference type="EMBL" id="HBUF01347523">
    <property type="protein sequence ID" value="CAG6710842.1"/>
    <property type="molecule type" value="Transcribed_RNA"/>
</dbReference>
<reference evidence="1" key="1">
    <citation type="submission" date="2021-05" db="EMBL/GenBank/DDBJ databases">
        <authorList>
            <person name="Alioto T."/>
            <person name="Alioto T."/>
            <person name="Gomez Garrido J."/>
        </authorList>
    </citation>
    <scope>NUCLEOTIDE SEQUENCE</scope>
</reference>
<protein>
    <submittedName>
        <fullName evidence="1">Uncharacterized protein</fullName>
    </submittedName>
</protein>
<accession>A0A8D8UU69</accession>
<dbReference type="AlphaFoldDB" id="A0A8D8UU69"/>
<proteinExistence type="predicted"/>
<name>A0A8D8UU69_9HEMI</name>